<evidence type="ECO:0000313" key="1">
    <source>
        <dbReference type="EMBL" id="KAK2106973.1"/>
    </source>
</evidence>
<sequence>WCLSRRECEETPETRRERLRSLGPLRRPLRCAAPGPTPASRPSDLTLEGSLCRRPLGVLCPC</sequence>
<dbReference type="EMBL" id="JASSZA010000007">
    <property type="protein sequence ID" value="KAK2106973.1"/>
    <property type="molecule type" value="Genomic_DNA"/>
</dbReference>
<dbReference type="Proteomes" id="UP001266305">
    <property type="component" value="Unassembled WGS sequence"/>
</dbReference>
<organism evidence="1 2">
    <name type="scientific">Saguinus oedipus</name>
    <name type="common">Cotton-top tamarin</name>
    <name type="synonym">Oedipomidas oedipus</name>
    <dbReference type="NCBI Taxonomy" id="9490"/>
    <lineage>
        <taxon>Eukaryota</taxon>
        <taxon>Metazoa</taxon>
        <taxon>Chordata</taxon>
        <taxon>Craniata</taxon>
        <taxon>Vertebrata</taxon>
        <taxon>Euteleostomi</taxon>
        <taxon>Mammalia</taxon>
        <taxon>Eutheria</taxon>
        <taxon>Euarchontoglires</taxon>
        <taxon>Primates</taxon>
        <taxon>Haplorrhini</taxon>
        <taxon>Platyrrhini</taxon>
        <taxon>Cebidae</taxon>
        <taxon>Callitrichinae</taxon>
        <taxon>Saguinus</taxon>
    </lineage>
</organism>
<comment type="caution">
    <text evidence="1">The sequence shown here is derived from an EMBL/GenBank/DDBJ whole genome shotgun (WGS) entry which is preliminary data.</text>
</comment>
<name>A0ABQ9VE76_SAGOE</name>
<proteinExistence type="predicted"/>
<gene>
    <name evidence="1" type="ORF">P7K49_016487</name>
</gene>
<evidence type="ECO:0000313" key="2">
    <source>
        <dbReference type="Proteomes" id="UP001266305"/>
    </source>
</evidence>
<keyword evidence="2" id="KW-1185">Reference proteome</keyword>
<protein>
    <submittedName>
        <fullName evidence="1">Uncharacterized protein</fullName>
    </submittedName>
</protein>
<reference evidence="1 2" key="1">
    <citation type="submission" date="2023-05" db="EMBL/GenBank/DDBJ databases">
        <title>B98-5 Cell Line De Novo Hybrid Assembly: An Optical Mapping Approach.</title>
        <authorList>
            <person name="Kananen K."/>
            <person name="Auerbach J.A."/>
            <person name="Kautto E."/>
            <person name="Blachly J.S."/>
        </authorList>
    </citation>
    <scope>NUCLEOTIDE SEQUENCE [LARGE SCALE GENOMIC DNA]</scope>
    <source>
        <strain evidence="1">B95-8</strain>
        <tissue evidence="1">Cell line</tissue>
    </source>
</reference>
<feature type="non-terminal residue" evidence="1">
    <location>
        <position position="1"/>
    </location>
</feature>
<accession>A0ABQ9VE76</accession>